<dbReference type="PANTHER" id="PTHR24198:SF165">
    <property type="entry name" value="ANKYRIN REPEAT-CONTAINING PROTEIN-RELATED"/>
    <property type="match status" value="1"/>
</dbReference>
<evidence type="ECO:0000256" key="2">
    <source>
        <dbReference type="ARBA" id="ARBA00023043"/>
    </source>
</evidence>
<reference evidence="4" key="1">
    <citation type="submission" date="2019-04" db="EMBL/GenBank/DDBJ databases">
        <authorList>
            <person name="Melise S."/>
            <person name="Noan J."/>
            <person name="Okalmin O."/>
        </authorList>
    </citation>
    <scope>NUCLEOTIDE SEQUENCE</scope>
    <source>
        <strain evidence="4">FN9</strain>
    </source>
</reference>
<gene>
    <name evidence="4" type="ORF">FUG_LOCUS170503</name>
</gene>
<dbReference type="AlphaFoldDB" id="A0A4E9DTW4"/>
<dbReference type="Pfam" id="PF12796">
    <property type="entry name" value="Ank_2"/>
    <property type="match status" value="1"/>
</dbReference>
<organism evidence="4">
    <name type="scientific">Gibberella zeae</name>
    <name type="common">Wheat head blight fungus</name>
    <name type="synonym">Fusarium graminearum</name>
    <dbReference type="NCBI Taxonomy" id="5518"/>
    <lineage>
        <taxon>Eukaryota</taxon>
        <taxon>Fungi</taxon>
        <taxon>Dikarya</taxon>
        <taxon>Ascomycota</taxon>
        <taxon>Pezizomycotina</taxon>
        <taxon>Sordariomycetes</taxon>
        <taxon>Hypocreomycetidae</taxon>
        <taxon>Hypocreales</taxon>
        <taxon>Nectriaceae</taxon>
        <taxon>Fusarium</taxon>
    </lineage>
</organism>
<dbReference type="PROSITE" id="PS50088">
    <property type="entry name" value="ANK_REPEAT"/>
    <property type="match status" value="1"/>
</dbReference>
<dbReference type="SUPFAM" id="SSF48403">
    <property type="entry name" value="Ankyrin repeat"/>
    <property type="match status" value="1"/>
</dbReference>
<protein>
    <submittedName>
        <fullName evidence="4">Uncharacterized protein</fullName>
    </submittedName>
</protein>
<evidence type="ECO:0000256" key="1">
    <source>
        <dbReference type="ARBA" id="ARBA00022737"/>
    </source>
</evidence>
<dbReference type="InterPro" id="IPR002110">
    <property type="entry name" value="Ankyrin_rpt"/>
</dbReference>
<accession>A0A4E9DTW4</accession>
<dbReference type="SMART" id="SM00248">
    <property type="entry name" value="ANK"/>
    <property type="match status" value="5"/>
</dbReference>
<feature type="repeat" description="ANK" evidence="3">
    <location>
        <begin position="437"/>
        <end position="469"/>
    </location>
</feature>
<proteinExistence type="predicted"/>
<dbReference type="Gene3D" id="1.25.40.20">
    <property type="entry name" value="Ankyrin repeat-containing domain"/>
    <property type="match status" value="1"/>
</dbReference>
<name>A0A4E9DTW4_GIBZA</name>
<dbReference type="InterPro" id="IPR036770">
    <property type="entry name" value="Ankyrin_rpt-contain_sf"/>
</dbReference>
<dbReference type="Pfam" id="PF00023">
    <property type="entry name" value="Ank"/>
    <property type="match status" value="1"/>
</dbReference>
<sequence>MASPNFVYCTICGMTLGDDDCIAYYGPYWEDYSRPSVDTPDQAITRFEAVAESHYGKATLSTGHVIYPPEWDDALGPIRDGDPVAMLIVAIHPACEDMANRFMKTCSNAKIHSTGDLWLVFERRCSSHILGESSNGFVQGEFRFIPEIPHAETGVRSLDGYYVPRSCLLRTGDEWEGWWDEYPLDIHDLTAGVMTNLERLEPTPNSLFNNLMQLLPNEMKNHICSYLQDEELSLDCNYLMPQFMWAGMFFRITFLWDLDAKVVYEKTGSSKVDLEKWNWEKLTRQVMSRAESSLDAKPGSDDEGAWDYSKVGLNVPGGFTNRRRIWQVLDEMVPSTALWEGPNESFTDAMSKLLDNEAGGPNLARRLAMAITKGDTSMVHSLIMQKSPSFNWTGPLDEEKRTSAMNMAAHRGHSKILELLSQVEPRANLAANDPNDNGMTPLHCACRGGFPIMVRWLLQFDTVKAAVDKKDNEGRTPLSYAAQVGFERTVRSLLKFDAVDPFSYDHREKTPYDYAVNGGHRYVAKMIHNKKDTRNQVRW</sequence>
<keyword evidence="1" id="KW-0677">Repeat</keyword>
<keyword evidence="2 3" id="KW-0040">ANK repeat</keyword>
<evidence type="ECO:0000256" key="3">
    <source>
        <dbReference type="PROSITE-ProRule" id="PRU00023"/>
    </source>
</evidence>
<dbReference type="EMBL" id="CAAKMV010000120">
    <property type="protein sequence ID" value="VIO55612.1"/>
    <property type="molecule type" value="Genomic_DNA"/>
</dbReference>
<dbReference type="PANTHER" id="PTHR24198">
    <property type="entry name" value="ANKYRIN REPEAT AND PROTEIN KINASE DOMAIN-CONTAINING PROTEIN"/>
    <property type="match status" value="1"/>
</dbReference>
<evidence type="ECO:0000313" key="4">
    <source>
        <dbReference type="EMBL" id="VIO55612.1"/>
    </source>
</evidence>